<gene>
    <name evidence="1" type="ORF">ACAOBT_LOCUS28034</name>
</gene>
<accession>A0A9P0M326</accession>
<organism evidence="1 2">
    <name type="scientific">Acanthoscelides obtectus</name>
    <name type="common">Bean weevil</name>
    <name type="synonym">Bruchus obtectus</name>
    <dbReference type="NCBI Taxonomy" id="200917"/>
    <lineage>
        <taxon>Eukaryota</taxon>
        <taxon>Metazoa</taxon>
        <taxon>Ecdysozoa</taxon>
        <taxon>Arthropoda</taxon>
        <taxon>Hexapoda</taxon>
        <taxon>Insecta</taxon>
        <taxon>Pterygota</taxon>
        <taxon>Neoptera</taxon>
        <taxon>Endopterygota</taxon>
        <taxon>Coleoptera</taxon>
        <taxon>Polyphaga</taxon>
        <taxon>Cucujiformia</taxon>
        <taxon>Chrysomeloidea</taxon>
        <taxon>Chrysomelidae</taxon>
        <taxon>Bruchinae</taxon>
        <taxon>Bruchini</taxon>
        <taxon>Acanthoscelides</taxon>
    </lineage>
</organism>
<name>A0A9P0M326_ACAOB</name>
<dbReference type="EMBL" id="CAKOFQ010007593">
    <property type="protein sequence ID" value="CAH2004505.1"/>
    <property type="molecule type" value="Genomic_DNA"/>
</dbReference>
<keyword evidence="2" id="KW-1185">Reference proteome</keyword>
<evidence type="ECO:0000313" key="1">
    <source>
        <dbReference type="EMBL" id="CAH2004505.1"/>
    </source>
</evidence>
<dbReference type="Proteomes" id="UP001152888">
    <property type="component" value="Unassembled WGS sequence"/>
</dbReference>
<dbReference type="AlphaFoldDB" id="A0A9P0M326"/>
<proteinExistence type="predicted"/>
<sequence length="50" mass="5608">MQHAHILAPPTRSAGWYPCVRQSATVYHLRTNTTSIEKKKNSLGRGFEPA</sequence>
<protein>
    <submittedName>
        <fullName evidence="1">Uncharacterized protein</fullName>
    </submittedName>
</protein>
<reference evidence="1" key="1">
    <citation type="submission" date="2022-03" db="EMBL/GenBank/DDBJ databases">
        <authorList>
            <person name="Sayadi A."/>
        </authorList>
    </citation>
    <scope>NUCLEOTIDE SEQUENCE</scope>
</reference>
<comment type="caution">
    <text evidence="1">The sequence shown here is derived from an EMBL/GenBank/DDBJ whole genome shotgun (WGS) entry which is preliminary data.</text>
</comment>
<evidence type="ECO:0000313" key="2">
    <source>
        <dbReference type="Proteomes" id="UP001152888"/>
    </source>
</evidence>